<keyword evidence="2" id="KW-1185">Reference proteome</keyword>
<evidence type="ECO:0000313" key="1">
    <source>
        <dbReference type="EMBL" id="KAL1554363.1"/>
    </source>
</evidence>
<evidence type="ECO:0008006" key="3">
    <source>
        <dbReference type="Google" id="ProtNLM"/>
    </source>
</evidence>
<dbReference type="EMBL" id="JBEAFC010000006">
    <property type="protein sequence ID" value="KAL1554363.1"/>
    <property type="molecule type" value="Genomic_DNA"/>
</dbReference>
<evidence type="ECO:0000313" key="2">
    <source>
        <dbReference type="Proteomes" id="UP001567538"/>
    </source>
</evidence>
<comment type="caution">
    <text evidence="1">The sequence shown here is derived from an EMBL/GenBank/DDBJ whole genome shotgun (WGS) entry which is preliminary data.</text>
</comment>
<organism evidence="1 2">
    <name type="scientific">Salvia divinorum</name>
    <name type="common">Maria pastora</name>
    <name type="synonym">Diviner's sage</name>
    <dbReference type="NCBI Taxonomy" id="28513"/>
    <lineage>
        <taxon>Eukaryota</taxon>
        <taxon>Viridiplantae</taxon>
        <taxon>Streptophyta</taxon>
        <taxon>Embryophyta</taxon>
        <taxon>Tracheophyta</taxon>
        <taxon>Spermatophyta</taxon>
        <taxon>Magnoliopsida</taxon>
        <taxon>eudicotyledons</taxon>
        <taxon>Gunneridae</taxon>
        <taxon>Pentapetalae</taxon>
        <taxon>asterids</taxon>
        <taxon>lamiids</taxon>
        <taxon>Lamiales</taxon>
        <taxon>Lamiaceae</taxon>
        <taxon>Nepetoideae</taxon>
        <taxon>Mentheae</taxon>
        <taxon>Salviinae</taxon>
        <taxon>Salvia</taxon>
        <taxon>Salvia subgen. Calosphace</taxon>
    </lineage>
</organism>
<gene>
    <name evidence="1" type="ORF">AAHA92_14930</name>
</gene>
<accession>A0ABD1HGF2</accession>
<proteinExistence type="predicted"/>
<dbReference type="Proteomes" id="UP001567538">
    <property type="component" value="Unassembled WGS sequence"/>
</dbReference>
<sequence>MLAMQPPRGESSPKSILAFSPLLLPIPLPFACLQFLAITHCESSFSCLKSESRPFSACCCNLDHHNYGSKIG</sequence>
<dbReference type="AlphaFoldDB" id="A0ABD1HGF2"/>
<reference evidence="1 2" key="1">
    <citation type="submission" date="2024-06" db="EMBL/GenBank/DDBJ databases">
        <title>A chromosome level genome sequence of Diviner's sage (Salvia divinorum).</title>
        <authorList>
            <person name="Ford S.A."/>
            <person name="Ro D.-K."/>
            <person name="Ness R.W."/>
            <person name="Phillips M.A."/>
        </authorList>
    </citation>
    <scope>NUCLEOTIDE SEQUENCE [LARGE SCALE GENOMIC DNA]</scope>
    <source>
        <strain evidence="1">SAF-2024a</strain>
        <tissue evidence="1">Leaf</tissue>
    </source>
</reference>
<name>A0ABD1HGF2_SALDI</name>
<protein>
    <recommendedName>
        <fullName evidence="3">Secreted protein</fullName>
    </recommendedName>
</protein>